<evidence type="ECO:0000313" key="3">
    <source>
        <dbReference type="Proteomes" id="UP001152172"/>
    </source>
</evidence>
<feature type="domain" description="6-hydroxymethylpterin diphosphokinase MptE-like" evidence="1">
    <location>
        <begin position="152"/>
        <end position="317"/>
    </location>
</feature>
<organism evidence="2 3">
    <name type="scientific">Psychrobacillus psychrodurans</name>
    <dbReference type="NCBI Taxonomy" id="126157"/>
    <lineage>
        <taxon>Bacteria</taxon>
        <taxon>Bacillati</taxon>
        <taxon>Bacillota</taxon>
        <taxon>Bacilli</taxon>
        <taxon>Bacillales</taxon>
        <taxon>Bacillaceae</taxon>
        <taxon>Psychrobacillus</taxon>
    </lineage>
</organism>
<evidence type="ECO:0000313" key="2">
    <source>
        <dbReference type="EMBL" id="MCZ8531829.1"/>
    </source>
</evidence>
<protein>
    <submittedName>
        <fullName evidence="2">DUF115 domain-containing protein</fullName>
    </submittedName>
</protein>
<dbReference type="PANTHER" id="PTHR41786:SF1">
    <property type="entry name" value="6-HYDROXYMETHYLPTERIN DIPHOSPHOKINASE MPTE-LIKE DOMAIN-CONTAINING PROTEIN"/>
    <property type="match status" value="1"/>
</dbReference>
<keyword evidence="3" id="KW-1185">Reference proteome</keyword>
<comment type="caution">
    <text evidence="2">The sequence shown here is derived from an EMBL/GenBank/DDBJ whole genome shotgun (WGS) entry which is preliminary data.</text>
</comment>
<proteinExistence type="predicted"/>
<gene>
    <name evidence="2" type="ORF">M9R61_00550</name>
</gene>
<accession>A0A9X3L616</accession>
<dbReference type="Proteomes" id="UP001152172">
    <property type="component" value="Unassembled WGS sequence"/>
</dbReference>
<dbReference type="InterPro" id="IPR002826">
    <property type="entry name" value="MptE-like"/>
</dbReference>
<sequence>MNYQIETAKNGEATLLLNNIYIYSKYNPRIDARKFIANEYDENAKGYFLVGLGLGYHLEALLELDKGKPIIVLALDHKELKICPPIFQMEQHKNVDIIISLESHVNLSQYKVIIPNPWMKAIGYEHKLHDVLEDIKIRQMSYAALAGELEKNFQSNRKNYDCSISEFKDDFQGQSACLVSAGPSLDDTIELLKETKEKCFILAVGSALNTLMKNDIEPNAVIITDTQMNVVNQLENKGYKGLLFYLATANHEMTRVHKGRKVIIYQEGYLLSENEAKARNEDVLETGGSVATTAFSLLEYMGFQNVILFGQDLGFKDYNTHSISSSSGNKVINGISFRRVLANNGEYIHTTANLSAYLRWFERKTRVTSVRLYNTSWEGAKIKGIPYLDAMSLKDKLNFLK</sequence>
<dbReference type="AlphaFoldDB" id="A0A9X3L616"/>
<name>A0A9X3L616_9BACI</name>
<dbReference type="PANTHER" id="PTHR41786">
    <property type="entry name" value="MOTILITY ACCESSORY FACTOR MAF"/>
    <property type="match status" value="1"/>
</dbReference>
<dbReference type="RefSeq" id="WP_269920523.1">
    <property type="nucleotide sequence ID" value="NZ_JAMKBI010000001.1"/>
</dbReference>
<dbReference type="EMBL" id="JAMKBI010000001">
    <property type="protein sequence ID" value="MCZ8531829.1"/>
    <property type="molecule type" value="Genomic_DNA"/>
</dbReference>
<dbReference type="Pfam" id="PF01973">
    <property type="entry name" value="MptE-like"/>
    <property type="match status" value="1"/>
</dbReference>
<evidence type="ECO:0000259" key="1">
    <source>
        <dbReference type="Pfam" id="PF01973"/>
    </source>
</evidence>
<reference evidence="2" key="1">
    <citation type="submission" date="2022-05" db="EMBL/GenBank/DDBJ databases">
        <authorList>
            <person name="Colautti A."/>
            <person name="Iacumin L."/>
        </authorList>
    </citation>
    <scope>NUCLEOTIDE SEQUENCE</scope>
    <source>
        <strain evidence="2">DSM 30747</strain>
    </source>
</reference>